<dbReference type="InterPro" id="IPR050810">
    <property type="entry name" value="Bact_Secretion_Sys_Channel"/>
</dbReference>
<comment type="caution">
    <text evidence="6">The sequence shown here is derived from an EMBL/GenBank/DDBJ whole genome shotgun (WGS) entry which is preliminary data.</text>
</comment>
<feature type="region of interest" description="Disordered" evidence="2">
    <location>
        <begin position="224"/>
        <end position="253"/>
    </location>
</feature>
<comment type="similarity">
    <text evidence="1">Belongs to the bacterial secretin family.</text>
</comment>
<evidence type="ECO:0000256" key="2">
    <source>
        <dbReference type="SAM" id="MobiDB-lite"/>
    </source>
</evidence>
<evidence type="ECO:0000313" key="6">
    <source>
        <dbReference type="EMBL" id="MBD2319526.1"/>
    </source>
</evidence>
<feature type="domain" description="AMIN" evidence="5">
    <location>
        <begin position="70"/>
        <end position="144"/>
    </location>
</feature>
<name>A0ABR8CG14_9CYAN</name>
<gene>
    <name evidence="6" type="ORF">H6G05_22135</name>
</gene>
<dbReference type="InterPro" id="IPR021731">
    <property type="entry name" value="AMIN_dom"/>
</dbReference>
<sequence>MNAKLNDRLNGNWNGKSLACWFLIAASCPQVLAIAPSHAQNATQSPISANQTDVVAVASRITDINTDVAGDRLNLTLNFASSDRPQVSYTKQGKAWVAVLNGAQLQLGNGNASYAKANPAPGIMAIEATQYAANKVQIRVTTNDPELLKDLIKRQDTSDSLVFSLEMQPSATQASTISGANSSEVGVINSQNASNSERVLIAQNTTSSSVGKPLFEPKVTITNADGKTRVAQSSTPNTPKPPVANPVTPQLPGRVPGVVPPFRQLKTPPVGDIATTTSKLRADIVELGTAERVPRITLRDAPAIEVLTLIGRVAGLSVVSADAPSTTGTAAPAATGNSGLKQPVSLSIENETAQDVFNNVLRITGLEANRIGQTIFVATKLPVTLKNLTTKSYRLNQITVGEASAYLIGLGASRVVNRQRPIPGAQTATVGTAATATVVTVPTESVPTLETVAITPESGATQLLKGLQVIAEERGNSLTLIGSPRQIEFAEVQLARLDLRKRQVAVNVRVLEVRLEQGQTVGTAFGFNASNTDGSGTGASISSTSGVLGLNFNAPNSIPSIVDLPQRLFATLNASVSSGNAKVITDPTLTVQEGETATVALTEDVVKSNTVTFTSITNANGTTSTFPTQTVTTEPVGLTLNIAVARIDDNGFINFSVSPSVSALVSTQPLGVVQGIVTSQGLVSKRTLNSGQVRIRDGQTLVLSGVIRDSDRQVLTKVPILGDLPIIGALFRQETNTNVRNEVIIIVTPRIIDDSQDATWGYTYQPGPETQKVLDSNQRKVQ</sequence>
<dbReference type="PROSITE" id="PS51257">
    <property type="entry name" value="PROKAR_LIPOPROTEIN"/>
    <property type="match status" value="1"/>
</dbReference>
<evidence type="ECO:0000256" key="1">
    <source>
        <dbReference type="RuleBase" id="RU004003"/>
    </source>
</evidence>
<dbReference type="Proteomes" id="UP000618445">
    <property type="component" value="Unassembled WGS sequence"/>
</dbReference>
<organism evidence="6 7">
    <name type="scientific">Phormidium tenue FACHB-1050</name>
    <dbReference type="NCBI Taxonomy" id="2692857"/>
    <lineage>
        <taxon>Bacteria</taxon>
        <taxon>Bacillati</taxon>
        <taxon>Cyanobacteriota</taxon>
        <taxon>Cyanophyceae</taxon>
        <taxon>Oscillatoriophycideae</taxon>
        <taxon>Oscillatoriales</taxon>
        <taxon>Oscillatoriaceae</taxon>
        <taxon>Phormidium</taxon>
    </lineage>
</organism>
<dbReference type="InterPro" id="IPR004846">
    <property type="entry name" value="T2SS/T3SS_dom"/>
</dbReference>
<feature type="chain" id="PRO_5046501030" evidence="3">
    <location>
        <begin position="34"/>
        <end position="782"/>
    </location>
</feature>
<dbReference type="InterPro" id="IPR001775">
    <property type="entry name" value="GspD/PilQ"/>
</dbReference>
<protein>
    <submittedName>
        <fullName evidence="6">AMIN domain-containing protein</fullName>
    </submittedName>
</protein>
<proteinExistence type="inferred from homology"/>
<dbReference type="PRINTS" id="PR00811">
    <property type="entry name" value="BCTERIALGSPD"/>
</dbReference>
<dbReference type="EMBL" id="JACJQY010000054">
    <property type="protein sequence ID" value="MBD2319526.1"/>
    <property type="molecule type" value="Genomic_DNA"/>
</dbReference>
<dbReference type="Pfam" id="PF11741">
    <property type="entry name" value="AMIN"/>
    <property type="match status" value="1"/>
</dbReference>
<feature type="domain" description="Type II/III secretion system secretin-like" evidence="4">
    <location>
        <begin position="577"/>
        <end position="753"/>
    </location>
</feature>
<keyword evidence="3" id="KW-0732">Signal</keyword>
<dbReference type="Pfam" id="PF00263">
    <property type="entry name" value="Secretin"/>
    <property type="match status" value="1"/>
</dbReference>
<reference evidence="6 7" key="1">
    <citation type="journal article" date="2020" name="ISME J.">
        <title>Comparative genomics reveals insights into cyanobacterial evolution and habitat adaptation.</title>
        <authorList>
            <person name="Chen M.Y."/>
            <person name="Teng W.K."/>
            <person name="Zhao L."/>
            <person name="Hu C.X."/>
            <person name="Zhou Y.K."/>
            <person name="Han B.P."/>
            <person name="Song L.R."/>
            <person name="Shu W.S."/>
        </authorList>
    </citation>
    <scope>NUCLEOTIDE SEQUENCE [LARGE SCALE GENOMIC DNA]</scope>
    <source>
        <strain evidence="6 7">FACHB-1050</strain>
    </source>
</reference>
<dbReference type="PANTHER" id="PTHR30332">
    <property type="entry name" value="PROBABLE GENERAL SECRETION PATHWAY PROTEIN D"/>
    <property type="match status" value="1"/>
</dbReference>
<keyword evidence="7" id="KW-1185">Reference proteome</keyword>
<dbReference type="PANTHER" id="PTHR30332:SF17">
    <property type="entry name" value="TYPE IV PILIATION SYSTEM PROTEIN DR_0774-RELATED"/>
    <property type="match status" value="1"/>
</dbReference>
<dbReference type="RefSeq" id="WP_190581624.1">
    <property type="nucleotide sequence ID" value="NZ_CAWPQU010000050.1"/>
</dbReference>
<feature type="signal peptide" evidence="3">
    <location>
        <begin position="1"/>
        <end position="33"/>
    </location>
</feature>
<feature type="compositionally biased region" description="Polar residues" evidence="2">
    <location>
        <begin position="224"/>
        <end position="237"/>
    </location>
</feature>
<evidence type="ECO:0000256" key="3">
    <source>
        <dbReference type="SAM" id="SignalP"/>
    </source>
</evidence>
<accession>A0ABR8CG14</accession>
<evidence type="ECO:0000259" key="4">
    <source>
        <dbReference type="Pfam" id="PF00263"/>
    </source>
</evidence>
<evidence type="ECO:0000313" key="7">
    <source>
        <dbReference type="Proteomes" id="UP000618445"/>
    </source>
</evidence>
<evidence type="ECO:0000259" key="5">
    <source>
        <dbReference type="Pfam" id="PF11741"/>
    </source>
</evidence>